<sequence>MGISGDSRTAARAALAEFGGVTEVVTAFTLQSPGCRTARTLLATGPVAAASWAVVLITGRAWTWPIAVPARLALGVLLCAVVAALFTAAVGRTNYARTRTAVITGGVGLVVLDAAVLVGAALAAPAVTWPLVLAAVISIARIGFTLRALPSVIAA</sequence>
<keyword evidence="1" id="KW-0812">Transmembrane</keyword>
<evidence type="ECO:0000256" key="1">
    <source>
        <dbReference type="SAM" id="Phobius"/>
    </source>
</evidence>
<feature type="transmembrane region" description="Helical" evidence="1">
    <location>
        <begin position="102"/>
        <end position="123"/>
    </location>
</feature>
<evidence type="ECO:0000313" key="2">
    <source>
        <dbReference type="EMBL" id="AVH60812.1"/>
    </source>
</evidence>
<dbReference type="EMBL" id="CP026652">
    <property type="protein sequence ID" value="AVH60812.1"/>
    <property type="molecule type" value="Genomic_DNA"/>
</dbReference>
<gene>
    <name evidence="2" type="ORF">C4B68_39385</name>
</gene>
<dbReference type="RefSeq" id="WP_099505994.1">
    <property type="nucleotide sequence ID" value="NZ_CP026652.1"/>
</dbReference>
<protein>
    <recommendedName>
        <fullName evidence="4">Integral membrane protein</fullName>
    </recommendedName>
</protein>
<accession>A0ABM6T1F2</accession>
<evidence type="ECO:0000313" key="3">
    <source>
        <dbReference type="Proteomes" id="UP000238413"/>
    </source>
</evidence>
<feature type="transmembrane region" description="Helical" evidence="1">
    <location>
        <begin position="129"/>
        <end position="149"/>
    </location>
</feature>
<evidence type="ECO:0008006" key="4">
    <source>
        <dbReference type="Google" id="ProtNLM"/>
    </source>
</evidence>
<feature type="transmembrane region" description="Helical" evidence="1">
    <location>
        <begin position="41"/>
        <end position="62"/>
    </location>
</feature>
<organism evidence="2 3">
    <name type="scientific">Streptomyces dengpaensis</name>
    <dbReference type="NCBI Taxonomy" id="2049881"/>
    <lineage>
        <taxon>Bacteria</taxon>
        <taxon>Bacillati</taxon>
        <taxon>Actinomycetota</taxon>
        <taxon>Actinomycetes</taxon>
        <taxon>Kitasatosporales</taxon>
        <taxon>Streptomycetaceae</taxon>
        <taxon>Streptomyces</taxon>
    </lineage>
</organism>
<name>A0ABM6T1F2_9ACTN</name>
<feature type="transmembrane region" description="Helical" evidence="1">
    <location>
        <begin position="68"/>
        <end position="90"/>
    </location>
</feature>
<keyword evidence="3" id="KW-1185">Reference proteome</keyword>
<reference evidence="2 3" key="1">
    <citation type="submission" date="2018-02" db="EMBL/GenBank/DDBJ databases">
        <title>Complete genome sequence of Streptomyces dengpaensis, the producer of angucyclines.</title>
        <authorList>
            <person name="Yumei L."/>
        </authorList>
    </citation>
    <scope>NUCLEOTIDE SEQUENCE [LARGE SCALE GENOMIC DNA]</scope>
    <source>
        <strain evidence="2 3">XZHG99</strain>
    </source>
</reference>
<proteinExistence type="predicted"/>
<dbReference type="Proteomes" id="UP000238413">
    <property type="component" value="Chromosome"/>
</dbReference>
<keyword evidence="1" id="KW-0472">Membrane</keyword>
<keyword evidence="1" id="KW-1133">Transmembrane helix</keyword>